<comment type="caution">
    <text evidence="1">The sequence shown here is derived from an EMBL/GenBank/DDBJ whole genome shotgun (WGS) entry which is preliminary data.</text>
</comment>
<gene>
    <name evidence="1" type="ORF">HF325_001478</name>
</gene>
<dbReference type="AlphaFoldDB" id="A0A8H7GVU1"/>
<evidence type="ECO:0000313" key="2">
    <source>
        <dbReference type="Proteomes" id="UP000649328"/>
    </source>
</evidence>
<organism evidence="1 2">
    <name type="scientific">Metschnikowia pulcherrima</name>
    <dbReference type="NCBI Taxonomy" id="27326"/>
    <lineage>
        <taxon>Eukaryota</taxon>
        <taxon>Fungi</taxon>
        <taxon>Dikarya</taxon>
        <taxon>Ascomycota</taxon>
        <taxon>Saccharomycotina</taxon>
        <taxon>Pichiomycetes</taxon>
        <taxon>Metschnikowiaceae</taxon>
        <taxon>Metschnikowia</taxon>
    </lineage>
</organism>
<name>A0A8H7GVU1_9ASCO</name>
<protein>
    <submittedName>
        <fullName evidence="1">Uncharacterized protein</fullName>
    </submittedName>
</protein>
<dbReference type="EMBL" id="JACBPP010000002">
    <property type="protein sequence ID" value="KAF8004030.1"/>
    <property type="molecule type" value="Genomic_DNA"/>
</dbReference>
<evidence type="ECO:0000313" key="1">
    <source>
        <dbReference type="EMBL" id="KAF8004030.1"/>
    </source>
</evidence>
<keyword evidence="2" id="KW-1185">Reference proteome</keyword>
<accession>A0A8H7GVU1</accession>
<sequence>METLRATKTLGIGHITYPILMTRTRPRDISILTTNLIRSKFQIWLAILPLNSGLFRQPTPVYNYLNQGESPLAILKYLLLFTCTHSRPEKGELIHVLSVLKAVQKSGIGGEHLLYNVIERLAGTDCYEPQLLRTRMITAE</sequence>
<proteinExistence type="predicted"/>
<dbReference type="Proteomes" id="UP000649328">
    <property type="component" value="Unassembled WGS sequence"/>
</dbReference>
<reference evidence="1" key="1">
    <citation type="submission" date="2020-10" db="EMBL/GenBank/DDBJ databases">
        <title>The Whole-Genome Sequence of Metschnikowia persimmonesis, a Novel Endophytic Yeast Species Isolated from Medicinal Plant Diospyros kaki Thumb.</title>
        <authorList>
            <person name="Rahmat E."/>
            <person name="Kang Y."/>
        </authorList>
    </citation>
    <scope>NUCLEOTIDE SEQUENCE</scope>
    <source>
        <strain evidence="1">KIOM G15050</strain>
    </source>
</reference>